<comment type="similarity">
    <text evidence="1">Belongs to the inositol monophosphatase superfamily.</text>
</comment>
<dbReference type="GO" id="GO:0004441">
    <property type="term" value="F:inositol-1,4-bisphosphate 1-phosphatase activity"/>
    <property type="evidence" value="ECO:0007669"/>
    <property type="project" value="UniProtKB-EC"/>
</dbReference>
<protein>
    <recommendedName>
        <fullName evidence="7">inositol-1,4-bisphosphate 1-phosphatase</fullName>
        <ecNumber evidence="7">3.1.3.57</ecNumber>
    </recommendedName>
</protein>
<feature type="binding site" evidence="8">
    <location>
        <position position="159"/>
    </location>
    <ligand>
        <name>Mg(2+)</name>
        <dbReference type="ChEBI" id="CHEBI:18420"/>
        <label>1</label>
        <note>catalytic</note>
    </ligand>
</feature>
<evidence type="ECO:0000256" key="5">
    <source>
        <dbReference type="ARBA" id="ARBA00044465"/>
    </source>
</evidence>
<evidence type="ECO:0000313" key="9">
    <source>
        <dbReference type="EMBL" id="PAA70344.1"/>
    </source>
</evidence>
<evidence type="ECO:0000256" key="8">
    <source>
        <dbReference type="PIRSR" id="PIRSR600760-2"/>
    </source>
</evidence>
<feature type="binding site" evidence="8">
    <location>
        <position position="307"/>
    </location>
    <ligand>
        <name>Mg(2+)</name>
        <dbReference type="ChEBI" id="CHEBI:18420"/>
        <label>1</label>
        <note>catalytic</note>
    </ligand>
</feature>
<comment type="catalytic activity">
    <reaction evidence="6">
        <text>1D-myo-inositol 1,4-bisphosphate + H2O = 1D-myo-inositol 4-phosphate + phosphate</text>
        <dbReference type="Rhea" id="RHEA:15553"/>
        <dbReference type="ChEBI" id="CHEBI:15377"/>
        <dbReference type="ChEBI" id="CHEBI:43474"/>
        <dbReference type="ChEBI" id="CHEBI:58282"/>
        <dbReference type="ChEBI" id="CHEBI:58469"/>
        <dbReference type="EC" id="3.1.3.57"/>
    </reaction>
    <physiologicalReaction direction="left-to-right" evidence="6">
        <dbReference type="Rhea" id="RHEA:15554"/>
    </physiologicalReaction>
</comment>
<feature type="binding site" evidence="8">
    <location>
        <position position="81"/>
    </location>
    <ligand>
        <name>Mg(2+)</name>
        <dbReference type="ChEBI" id="CHEBI:18420"/>
        <label>1</label>
        <note>catalytic</note>
    </ligand>
</feature>
<proteinExistence type="inferred from homology"/>
<feature type="binding site" evidence="8">
    <location>
        <position position="160"/>
    </location>
    <ligand>
        <name>Mg(2+)</name>
        <dbReference type="ChEBI" id="CHEBI:18420"/>
        <label>1</label>
        <note>catalytic</note>
    </ligand>
</feature>
<dbReference type="PANTHER" id="PTHR43028">
    <property type="entry name" value="3'(2'),5'-BISPHOSPHATE NUCLEOTIDASE 1"/>
    <property type="match status" value="1"/>
</dbReference>
<dbReference type="InterPro" id="IPR020550">
    <property type="entry name" value="Inositol_monophosphatase_CS"/>
</dbReference>
<dbReference type="Gene3D" id="4.10.460.10">
    <property type="entry name" value="Inositol Polyphosphate 1-phosphatase, domain 1"/>
    <property type="match status" value="1"/>
</dbReference>
<dbReference type="EMBL" id="NIVC01001247">
    <property type="protein sequence ID" value="PAA70344.1"/>
    <property type="molecule type" value="Genomic_DNA"/>
</dbReference>
<keyword evidence="3 8" id="KW-0479">Metal-binding</keyword>
<evidence type="ECO:0000256" key="4">
    <source>
        <dbReference type="ARBA" id="ARBA00022842"/>
    </source>
</evidence>
<sequence>MKVSDLIAELLNAAEKSAEMARAIRREESLFQLLIEEKTGDDKGRRFGFDFKTLADVIIQEMIRRDLEKKFPGMGKRVTGEENNKFTNTVGEAVTLEIKDNKKKTTSTLMKILDGNERAAGVLANLVHEEMNLPRPAELQAFEQLQLDKKAIGVWVDPIDGTAEYITGNRDPEFKPGENISQNGLPNVTVLVGVYEKATGQPLIGVINQPFFHTADGKSWTGRMVWGACIGDTKVTCIPASRRDVQMSEGGKHAVLTSMSDCKKLGTYLCESFEILTAPGAGYKLLCVIDRLCSAYVLSKDNTYRWDTCAPHAILKALGGGVVQFKGLLASDLSPGKRDQSLREQQITYHKSEPKANGSNAWCNAQGVIAYYDQEVLLALAEHLSRK</sequence>
<keyword evidence="4 8" id="KW-0460">Magnesium</keyword>
<evidence type="ECO:0000256" key="6">
    <source>
        <dbReference type="ARBA" id="ARBA00044478"/>
    </source>
</evidence>
<keyword evidence="10" id="KW-1185">Reference proteome</keyword>
<dbReference type="AlphaFoldDB" id="A0A267FAV3"/>
<dbReference type="InterPro" id="IPR020583">
    <property type="entry name" value="Inositol_monoP_metal-BS"/>
</dbReference>
<dbReference type="PROSITE" id="PS00630">
    <property type="entry name" value="IMP_2"/>
    <property type="match status" value="1"/>
</dbReference>
<dbReference type="Gene3D" id="3.40.190.80">
    <property type="match status" value="1"/>
</dbReference>
<name>A0A267FAV3_9PLAT</name>
<evidence type="ECO:0000256" key="3">
    <source>
        <dbReference type="ARBA" id="ARBA00022723"/>
    </source>
</evidence>
<dbReference type="STRING" id="282301.A0A267FAV3"/>
<dbReference type="InterPro" id="IPR044897">
    <property type="entry name" value="INPP1_dom_1"/>
</dbReference>
<dbReference type="PROSITE" id="PS00629">
    <property type="entry name" value="IMP_1"/>
    <property type="match status" value="1"/>
</dbReference>
<organism evidence="9 10">
    <name type="scientific">Macrostomum lignano</name>
    <dbReference type="NCBI Taxonomy" id="282301"/>
    <lineage>
        <taxon>Eukaryota</taxon>
        <taxon>Metazoa</taxon>
        <taxon>Spiralia</taxon>
        <taxon>Lophotrochozoa</taxon>
        <taxon>Platyhelminthes</taxon>
        <taxon>Rhabditophora</taxon>
        <taxon>Macrostomorpha</taxon>
        <taxon>Macrostomida</taxon>
        <taxon>Macrostomidae</taxon>
        <taxon>Macrostomum</taxon>
    </lineage>
</organism>
<evidence type="ECO:0000256" key="1">
    <source>
        <dbReference type="ARBA" id="ARBA00009759"/>
    </source>
</evidence>
<dbReference type="PANTHER" id="PTHR43028:SF3">
    <property type="entry name" value="INOSITOL POLYPHOSPHATE 1-PHOSPHATASE"/>
    <property type="match status" value="1"/>
</dbReference>
<comment type="catalytic activity">
    <reaction evidence="5">
        <text>1D-myo-inositol 1,3,4-trisphosphate + H2O = 1D-myo-inositol 3,4-bisphosphate + phosphate</text>
        <dbReference type="Rhea" id="RHEA:70319"/>
        <dbReference type="ChEBI" id="CHEBI:15377"/>
        <dbReference type="ChEBI" id="CHEBI:43474"/>
        <dbReference type="ChEBI" id="CHEBI:58414"/>
        <dbReference type="ChEBI" id="CHEBI:83241"/>
    </reaction>
    <physiologicalReaction direction="left-to-right" evidence="5">
        <dbReference type="Rhea" id="RHEA:70320"/>
    </physiologicalReaction>
</comment>
<evidence type="ECO:0000256" key="2">
    <source>
        <dbReference type="ARBA" id="ARBA00022671"/>
    </source>
</evidence>
<dbReference type="InterPro" id="IPR000760">
    <property type="entry name" value="Inositol_monophosphatase-like"/>
</dbReference>
<reference evidence="9 10" key="1">
    <citation type="submission" date="2017-06" db="EMBL/GenBank/DDBJ databases">
        <title>A platform for efficient transgenesis in Macrostomum lignano, a flatworm model organism for stem cell research.</title>
        <authorList>
            <person name="Berezikov E."/>
        </authorList>
    </citation>
    <scope>NUCLEOTIDE SEQUENCE [LARGE SCALE GENOMIC DNA]</scope>
    <source>
        <strain evidence="9">DV1</strain>
        <tissue evidence="9">Whole organism</tissue>
    </source>
</reference>
<dbReference type="InterPro" id="IPR050725">
    <property type="entry name" value="CysQ/Inositol_MonoPase"/>
</dbReference>
<comment type="cofactor">
    <cofactor evidence="8">
        <name>Mg(2+)</name>
        <dbReference type="ChEBI" id="CHEBI:18420"/>
    </cofactor>
</comment>
<dbReference type="SUPFAM" id="SSF56655">
    <property type="entry name" value="Carbohydrate phosphatase"/>
    <property type="match status" value="1"/>
</dbReference>
<evidence type="ECO:0000256" key="7">
    <source>
        <dbReference type="ARBA" id="ARBA00044519"/>
    </source>
</evidence>
<evidence type="ECO:0000313" key="10">
    <source>
        <dbReference type="Proteomes" id="UP000215902"/>
    </source>
</evidence>
<dbReference type="Proteomes" id="UP000215902">
    <property type="component" value="Unassembled WGS sequence"/>
</dbReference>
<dbReference type="EC" id="3.1.3.57" evidence="7"/>
<accession>A0A267FAV3</accession>
<dbReference type="GO" id="GO:0046854">
    <property type="term" value="P:phosphatidylinositol phosphate biosynthetic process"/>
    <property type="evidence" value="ECO:0007669"/>
    <property type="project" value="InterPro"/>
</dbReference>
<dbReference type="GO" id="GO:0046872">
    <property type="term" value="F:metal ion binding"/>
    <property type="evidence" value="ECO:0007669"/>
    <property type="project" value="UniProtKB-KW"/>
</dbReference>
<dbReference type="Pfam" id="PF00459">
    <property type="entry name" value="Inositol_P"/>
    <property type="match status" value="1"/>
</dbReference>
<dbReference type="OrthoDB" id="9977309at2759"/>
<keyword evidence="2" id="KW-0452">Lithium</keyword>
<dbReference type="Gene3D" id="3.30.540.10">
    <property type="entry name" value="Fructose-1,6-Bisphosphatase, subunit A, domain 1"/>
    <property type="match status" value="1"/>
</dbReference>
<comment type="caution">
    <text evidence="9">The sequence shown here is derived from an EMBL/GenBank/DDBJ whole genome shotgun (WGS) entry which is preliminary data.</text>
</comment>
<feature type="binding site" evidence="8">
    <location>
        <position position="157"/>
    </location>
    <ligand>
        <name>Mg(2+)</name>
        <dbReference type="ChEBI" id="CHEBI:18420"/>
        <label>1</label>
        <note>catalytic</note>
    </ligand>
</feature>
<gene>
    <name evidence="9" type="ORF">BOX15_Mlig010442g1</name>
</gene>